<sequence length="373" mass="41715">MTKILVIDDDDTIRMLLMRALQKQGYEIAVAKNGKEGIEQALSLRPGLIICDWMMPLVDGLEVCRQIKSNPELSTTFFILLTSRGATEDRVTGLDTGADEFLSKPIQINELNARVRAGLRIYQLNQDLRSSNRRLEAELAEAAEYVRSLLPPPLTSPVSIHSTFIPSRQLGGDCFDYFWLDKEHLAMYLLDVAGHGLGATLPSVSVLNLLRSKSLPSVDFSQPAQVLSALNDGFQMDSHQDKYFTMWYGVYHCQTRQLVYACGGHPPAVLISPTGVELLKTPAMPIGMFPEIEYIQESCQIQPGSTLYLFSDGAYEINLPDGTLWTLEGFADLLASFRHHQASNLDQILEKLRQLNRNGNFEDDLSILEVNFT</sequence>
<dbReference type="InterPro" id="IPR052016">
    <property type="entry name" value="Bact_Sigma-Reg"/>
</dbReference>
<dbReference type="SMART" id="SM00331">
    <property type="entry name" value="PP2C_SIG"/>
    <property type="match status" value="1"/>
</dbReference>
<name>A0A7C3VQI7_9CYAN</name>
<comment type="caution">
    <text evidence="4">The sequence shown here is derived from an EMBL/GenBank/DDBJ whole genome shotgun (WGS) entry which is preliminary data.</text>
</comment>
<dbReference type="SUPFAM" id="SSF81606">
    <property type="entry name" value="PP2C-like"/>
    <property type="match status" value="1"/>
</dbReference>
<reference evidence="4" key="1">
    <citation type="journal article" date="2020" name="mSystems">
        <title>Genome- and Community-Level Interaction Insights into Carbon Utilization and Element Cycling Functions of Hydrothermarchaeota in Hydrothermal Sediment.</title>
        <authorList>
            <person name="Zhou Z."/>
            <person name="Liu Y."/>
            <person name="Xu W."/>
            <person name="Pan J."/>
            <person name="Luo Z.H."/>
            <person name="Li M."/>
        </authorList>
    </citation>
    <scope>NUCLEOTIDE SEQUENCE [LARGE SCALE GENOMIC DNA]</scope>
    <source>
        <strain evidence="4">SpSt-374</strain>
    </source>
</reference>
<dbReference type="EMBL" id="DSPX01000023">
    <property type="protein sequence ID" value="HGF99594.1"/>
    <property type="molecule type" value="Genomic_DNA"/>
</dbReference>
<dbReference type="Gene3D" id="3.40.50.2300">
    <property type="match status" value="1"/>
</dbReference>
<dbReference type="PANTHER" id="PTHR43156">
    <property type="entry name" value="STAGE II SPORULATION PROTEIN E-RELATED"/>
    <property type="match status" value="1"/>
</dbReference>
<dbReference type="PROSITE" id="PS50110">
    <property type="entry name" value="RESPONSE_REGULATORY"/>
    <property type="match status" value="1"/>
</dbReference>
<dbReference type="Pfam" id="PF07228">
    <property type="entry name" value="SpoIIE"/>
    <property type="match status" value="1"/>
</dbReference>
<dbReference type="GO" id="GO:0016791">
    <property type="term" value="F:phosphatase activity"/>
    <property type="evidence" value="ECO:0007669"/>
    <property type="project" value="TreeGrafter"/>
</dbReference>
<dbReference type="InterPro" id="IPR001932">
    <property type="entry name" value="PPM-type_phosphatase-like_dom"/>
</dbReference>
<organism evidence="4">
    <name type="scientific">Planktothricoides sp. SpSt-374</name>
    <dbReference type="NCBI Taxonomy" id="2282167"/>
    <lineage>
        <taxon>Bacteria</taxon>
        <taxon>Bacillati</taxon>
        <taxon>Cyanobacteriota</taxon>
        <taxon>Cyanophyceae</taxon>
        <taxon>Oscillatoriophycideae</taxon>
        <taxon>Oscillatoriales</taxon>
        <taxon>Oscillatoriaceae</taxon>
        <taxon>Planktothricoides</taxon>
    </lineage>
</organism>
<dbReference type="AlphaFoldDB" id="A0A7C3VQI7"/>
<feature type="modified residue" description="4-aspartylphosphate" evidence="2">
    <location>
        <position position="52"/>
    </location>
</feature>
<evidence type="ECO:0000256" key="2">
    <source>
        <dbReference type="PROSITE-ProRule" id="PRU00169"/>
    </source>
</evidence>
<dbReference type="SMART" id="SM00448">
    <property type="entry name" value="REC"/>
    <property type="match status" value="1"/>
</dbReference>
<accession>A0A7C3VQI7</accession>
<gene>
    <name evidence="4" type="ORF">ENR15_02725</name>
</gene>
<proteinExistence type="predicted"/>
<dbReference type="Gene3D" id="3.60.40.10">
    <property type="entry name" value="PPM-type phosphatase domain"/>
    <property type="match status" value="1"/>
</dbReference>
<dbReference type="InterPro" id="IPR001789">
    <property type="entry name" value="Sig_transdc_resp-reg_receiver"/>
</dbReference>
<dbReference type="GO" id="GO:0000160">
    <property type="term" value="P:phosphorelay signal transduction system"/>
    <property type="evidence" value="ECO:0007669"/>
    <property type="project" value="InterPro"/>
</dbReference>
<dbReference type="Pfam" id="PF00072">
    <property type="entry name" value="Response_reg"/>
    <property type="match status" value="1"/>
</dbReference>
<dbReference type="SUPFAM" id="SSF52172">
    <property type="entry name" value="CheY-like"/>
    <property type="match status" value="1"/>
</dbReference>
<feature type="domain" description="Response regulatory" evidence="3">
    <location>
        <begin position="3"/>
        <end position="119"/>
    </location>
</feature>
<dbReference type="InterPro" id="IPR036457">
    <property type="entry name" value="PPM-type-like_dom_sf"/>
</dbReference>
<keyword evidence="2" id="KW-0597">Phosphoprotein</keyword>
<protein>
    <submittedName>
        <fullName evidence="4">Response regulator</fullName>
    </submittedName>
</protein>
<evidence type="ECO:0000256" key="1">
    <source>
        <dbReference type="ARBA" id="ARBA00022801"/>
    </source>
</evidence>
<dbReference type="PANTHER" id="PTHR43156:SF2">
    <property type="entry name" value="STAGE II SPORULATION PROTEIN E"/>
    <property type="match status" value="1"/>
</dbReference>
<evidence type="ECO:0000259" key="3">
    <source>
        <dbReference type="PROSITE" id="PS50110"/>
    </source>
</evidence>
<keyword evidence="1" id="KW-0378">Hydrolase</keyword>
<dbReference type="InterPro" id="IPR011006">
    <property type="entry name" value="CheY-like_superfamily"/>
</dbReference>
<evidence type="ECO:0000313" key="4">
    <source>
        <dbReference type="EMBL" id="HGF99594.1"/>
    </source>
</evidence>